<evidence type="ECO:0000256" key="4">
    <source>
        <dbReference type="ARBA" id="ARBA00022827"/>
    </source>
</evidence>
<dbReference type="PANTHER" id="PTHR13878:SF53">
    <property type="entry name" value="CYTOKININ DEHYDROGENASE 6"/>
    <property type="match status" value="1"/>
</dbReference>
<comment type="cofactor">
    <cofactor evidence="1">
        <name>FAD</name>
        <dbReference type="ChEBI" id="CHEBI:57692"/>
    </cofactor>
</comment>
<evidence type="ECO:0000313" key="7">
    <source>
        <dbReference type="EMBL" id="GAA3201974.1"/>
    </source>
</evidence>
<dbReference type="InterPro" id="IPR006093">
    <property type="entry name" value="Oxy_OxRdtase_FAD_BS"/>
</dbReference>
<dbReference type="PROSITE" id="PS00862">
    <property type="entry name" value="OX2_COVAL_FAD"/>
    <property type="match status" value="1"/>
</dbReference>
<gene>
    <name evidence="7" type="ORF">GCM10010468_15430</name>
</gene>
<feature type="domain" description="FAD-binding PCMH-type" evidence="6">
    <location>
        <begin position="67"/>
        <end position="236"/>
    </location>
</feature>
<evidence type="ECO:0000259" key="6">
    <source>
        <dbReference type="PROSITE" id="PS51387"/>
    </source>
</evidence>
<dbReference type="Gene3D" id="3.30.43.10">
    <property type="entry name" value="Uridine Diphospho-n-acetylenolpyruvylglucosamine Reductase, domain 2"/>
    <property type="match status" value="1"/>
</dbReference>
<reference evidence="8" key="1">
    <citation type="journal article" date="2019" name="Int. J. Syst. Evol. Microbiol.">
        <title>The Global Catalogue of Microorganisms (GCM) 10K type strain sequencing project: providing services to taxonomists for standard genome sequencing and annotation.</title>
        <authorList>
            <consortium name="The Broad Institute Genomics Platform"/>
            <consortium name="The Broad Institute Genome Sequencing Center for Infectious Disease"/>
            <person name="Wu L."/>
            <person name="Ma J."/>
        </authorList>
    </citation>
    <scope>NUCLEOTIDE SEQUENCE [LARGE SCALE GENOMIC DNA]</scope>
    <source>
        <strain evidence="8">JCM 9377</strain>
    </source>
</reference>
<dbReference type="PROSITE" id="PS51387">
    <property type="entry name" value="FAD_PCMH"/>
    <property type="match status" value="1"/>
</dbReference>
<keyword evidence="5" id="KW-0560">Oxidoreductase</keyword>
<dbReference type="Gene3D" id="3.40.462.10">
    <property type="entry name" value="FAD-linked oxidases, C-terminal domain"/>
    <property type="match status" value="1"/>
</dbReference>
<organism evidence="7 8">
    <name type="scientific">Actinocorallia longicatena</name>
    <dbReference type="NCBI Taxonomy" id="111803"/>
    <lineage>
        <taxon>Bacteria</taxon>
        <taxon>Bacillati</taxon>
        <taxon>Actinomycetota</taxon>
        <taxon>Actinomycetes</taxon>
        <taxon>Streptosporangiales</taxon>
        <taxon>Thermomonosporaceae</taxon>
        <taxon>Actinocorallia</taxon>
    </lineage>
</organism>
<keyword evidence="8" id="KW-1185">Reference proteome</keyword>
<dbReference type="SUPFAM" id="SSF56176">
    <property type="entry name" value="FAD-binding/transporter-associated domain-like"/>
    <property type="match status" value="1"/>
</dbReference>
<dbReference type="Pfam" id="PF01565">
    <property type="entry name" value="FAD_binding_4"/>
    <property type="match status" value="1"/>
</dbReference>
<dbReference type="SUPFAM" id="SSF55103">
    <property type="entry name" value="FAD-linked oxidases, C-terminal domain"/>
    <property type="match status" value="1"/>
</dbReference>
<name>A0ABP6Q8E2_9ACTN</name>
<dbReference type="Proteomes" id="UP001501237">
    <property type="component" value="Unassembled WGS sequence"/>
</dbReference>
<evidence type="ECO:0000256" key="3">
    <source>
        <dbReference type="ARBA" id="ARBA00022630"/>
    </source>
</evidence>
<dbReference type="EMBL" id="BAAAUV010000003">
    <property type="protein sequence ID" value="GAA3201974.1"/>
    <property type="molecule type" value="Genomic_DNA"/>
</dbReference>
<dbReference type="Gene3D" id="3.30.465.10">
    <property type="match status" value="1"/>
</dbReference>
<dbReference type="InterPro" id="IPR015345">
    <property type="entry name" value="Cytokinin_DH_FAD/cytokin-bd"/>
</dbReference>
<accession>A0ABP6Q8E2</accession>
<evidence type="ECO:0000313" key="8">
    <source>
        <dbReference type="Proteomes" id="UP001501237"/>
    </source>
</evidence>
<evidence type="ECO:0000256" key="1">
    <source>
        <dbReference type="ARBA" id="ARBA00001974"/>
    </source>
</evidence>
<dbReference type="InterPro" id="IPR016169">
    <property type="entry name" value="FAD-bd_PCMH_sub2"/>
</dbReference>
<dbReference type="RefSeq" id="WP_344823872.1">
    <property type="nucleotide sequence ID" value="NZ_BAAAUV010000003.1"/>
</dbReference>
<keyword evidence="4" id="KW-0274">FAD</keyword>
<keyword evidence="3" id="KW-0285">Flavoprotein</keyword>
<evidence type="ECO:0000256" key="2">
    <source>
        <dbReference type="ARBA" id="ARBA00005466"/>
    </source>
</evidence>
<dbReference type="InterPro" id="IPR016167">
    <property type="entry name" value="FAD-bd_PCMH_sub1"/>
</dbReference>
<sequence length="478" mass="50627">MHEFNRRSLMTGLMSGALVLGLDPITKGWVTGANAAGPFDSVPALDGTLRTDAASLDAAADDFGHIVHHRPLAVLEPGSVQDVVKMVKFCRRHGIPVAGRGQGHSTNGQSQVAGGLVIELAPLSGIEISGRRASVGAGALWNTLLQATLPRGLTPPVLTDYIDLSVGGTLSAGGLGGQIGHHGAQVDNVLELEAVTGAGRLVTCSPTSRAPLFYALLSGRGQVGIITRATLRLVPAPETVRYYNLFFATLPELTAVQRALIGSGRFDYVEGQLQSQPDGTWKYMLEAVAYGATAADDARLTGDLGATSLTAADQAYYDFANRIGPIVDILKSLGEWTRPHPWLDSLLPASAVDELVAGALPTLTPATVGFSAVILLYPIDTAKLRAPLLRMPDERYAYLFSILRTASPGVADPAAMTAANLAFYETARARGGSWYPIGTLPLTPQDWKRHYGPVWPAFKLAKRTYDPDGILTPGQGIF</sequence>
<evidence type="ECO:0000256" key="5">
    <source>
        <dbReference type="ARBA" id="ARBA00023002"/>
    </source>
</evidence>
<dbReference type="InterPro" id="IPR016164">
    <property type="entry name" value="FAD-linked_Oxase-like_C"/>
</dbReference>
<dbReference type="InterPro" id="IPR050432">
    <property type="entry name" value="FAD-linked_Oxidoreductases_BP"/>
</dbReference>
<dbReference type="InterPro" id="IPR036318">
    <property type="entry name" value="FAD-bd_PCMH-like_sf"/>
</dbReference>
<protein>
    <recommendedName>
        <fullName evidence="6">FAD-binding PCMH-type domain-containing protein</fullName>
    </recommendedName>
</protein>
<dbReference type="InterPro" id="IPR006094">
    <property type="entry name" value="Oxid_FAD_bind_N"/>
</dbReference>
<dbReference type="InterPro" id="IPR016166">
    <property type="entry name" value="FAD-bd_PCMH"/>
</dbReference>
<dbReference type="PANTHER" id="PTHR13878">
    <property type="entry name" value="GULONOLACTONE OXIDASE"/>
    <property type="match status" value="1"/>
</dbReference>
<dbReference type="Pfam" id="PF09265">
    <property type="entry name" value="Cytokin-bind"/>
    <property type="match status" value="1"/>
</dbReference>
<dbReference type="InterPro" id="IPR016170">
    <property type="entry name" value="Cytok_DH_C_sf"/>
</dbReference>
<proteinExistence type="inferred from homology"/>
<comment type="similarity">
    <text evidence="2">Belongs to the oxygen-dependent FAD-linked oxidoreductase family.</text>
</comment>
<comment type="caution">
    <text evidence="7">The sequence shown here is derived from an EMBL/GenBank/DDBJ whole genome shotgun (WGS) entry which is preliminary data.</text>
</comment>